<dbReference type="Pfam" id="PF06445">
    <property type="entry name" value="GyrI-like"/>
    <property type="match status" value="1"/>
</dbReference>
<proteinExistence type="predicted"/>
<name>A0A6N8FIQ8_9BACI</name>
<dbReference type="InterPro" id="IPR010499">
    <property type="entry name" value="AraC_E-bd"/>
</dbReference>
<dbReference type="RefSeq" id="WP_343042222.1">
    <property type="nucleotide sequence ID" value="NZ_WOCA01000006.1"/>
</dbReference>
<gene>
    <name evidence="2" type="ORF">GMD78_09205</name>
</gene>
<sequence>MEPKVVRKPSFHVIGYHFLVNLKEIEEQNIGEKALISLRENAHKIPNKKGEHVYLIQVYPMREYFNPYEDKFTQIIGYEVSELGEVPEGAIFYTVPEGTYVTTTHQGPESELYKTYDYLYGKWMTDHRCMPIGYDFELWDERYNPEEMDNEIDLFIAINK</sequence>
<dbReference type="SUPFAM" id="SSF55136">
    <property type="entry name" value="Probable bacterial effector-binding domain"/>
    <property type="match status" value="1"/>
</dbReference>
<comment type="caution">
    <text evidence="2">The sequence shown here is derived from an EMBL/GenBank/DDBJ whole genome shotgun (WGS) entry which is preliminary data.</text>
</comment>
<dbReference type="InterPro" id="IPR029442">
    <property type="entry name" value="GyrI-like"/>
</dbReference>
<dbReference type="PANTHER" id="PTHR36444:SF2">
    <property type="entry name" value="TRANSCRIPTIONAL REGULATOR PROTEIN YOBU-RELATED"/>
    <property type="match status" value="1"/>
</dbReference>
<protein>
    <submittedName>
        <fullName evidence="2">AraC family transcriptional regulator</fullName>
    </submittedName>
</protein>
<evidence type="ECO:0000313" key="2">
    <source>
        <dbReference type="EMBL" id="MUK88566.1"/>
    </source>
</evidence>
<keyword evidence="3" id="KW-1185">Reference proteome</keyword>
<dbReference type="EMBL" id="WOCA01000006">
    <property type="protein sequence ID" value="MUK88566.1"/>
    <property type="molecule type" value="Genomic_DNA"/>
</dbReference>
<dbReference type="InterPro" id="IPR053182">
    <property type="entry name" value="YobU-like_regulator"/>
</dbReference>
<feature type="domain" description="AraC effector-binding" evidence="1">
    <location>
        <begin position="1"/>
        <end position="159"/>
    </location>
</feature>
<evidence type="ECO:0000313" key="3">
    <source>
        <dbReference type="Proteomes" id="UP000469125"/>
    </source>
</evidence>
<evidence type="ECO:0000259" key="1">
    <source>
        <dbReference type="SMART" id="SM00871"/>
    </source>
</evidence>
<dbReference type="AlphaFoldDB" id="A0A6N8FIQ8"/>
<dbReference type="Proteomes" id="UP000469125">
    <property type="component" value="Unassembled WGS sequence"/>
</dbReference>
<dbReference type="InterPro" id="IPR011256">
    <property type="entry name" value="Reg_factor_effector_dom_sf"/>
</dbReference>
<reference evidence="2 3" key="1">
    <citation type="submission" date="2019-11" db="EMBL/GenBank/DDBJ databases">
        <authorList>
            <person name="Li X."/>
        </authorList>
    </citation>
    <scope>NUCLEOTIDE SEQUENCE [LARGE SCALE GENOMIC DNA]</scope>
    <source>
        <strain evidence="2 3">L9</strain>
    </source>
</reference>
<dbReference type="PANTHER" id="PTHR36444">
    <property type="entry name" value="TRANSCRIPTIONAL REGULATOR PROTEIN YOBU-RELATED"/>
    <property type="match status" value="1"/>
</dbReference>
<dbReference type="SMART" id="SM00871">
    <property type="entry name" value="AraC_E_bind"/>
    <property type="match status" value="1"/>
</dbReference>
<dbReference type="Gene3D" id="3.20.80.10">
    <property type="entry name" value="Regulatory factor, effector binding domain"/>
    <property type="match status" value="1"/>
</dbReference>
<organism evidence="2 3">
    <name type="scientific">Ornithinibacillus caprae</name>
    <dbReference type="NCBI Taxonomy" id="2678566"/>
    <lineage>
        <taxon>Bacteria</taxon>
        <taxon>Bacillati</taxon>
        <taxon>Bacillota</taxon>
        <taxon>Bacilli</taxon>
        <taxon>Bacillales</taxon>
        <taxon>Bacillaceae</taxon>
        <taxon>Ornithinibacillus</taxon>
    </lineage>
</organism>
<accession>A0A6N8FIQ8</accession>